<organism evidence="1 2">
    <name type="scientific">Mesonia mobilis</name>
    <dbReference type="NCBI Taxonomy" id="369791"/>
    <lineage>
        <taxon>Bacteria</taxon>
        <taxon>Pseudomonadati</taxon>
        <taxon>Bacteroidota</taxon>
        <taxon>Flavobacteriia</taxon>
        <taxon>Flavobacteriales</taxon>
        <taxon>Flavobacteriaceae</taxon>
        <taxon>Mesonia</taxon>
    </lineage>
</organism>
<dbReference type="GeneID" id="94369368"/>
<proteinExistence type="predicted"/>
<dbReference type="Proteomes" id="UP000615593">
    <property type="component" value="Unassembled WGS sequence"/>
</dbReference>
<keyword evidence="2" id="KW-1185">Reference proteome</keyword>
<comment type="caution">
    <text evidence="1">The sequence shown here is derived from an EMBL/GenBank/DDBJ whole genome shotgun (WGS) entry which is preliminary data.</text>
</comment>
<sequence length="69" mass="8206">METFEIKKELHSIIDSGNDKFVKNFYRIAKSYLQQLEQDQMILEGEKDIKAGKVHSQDEVQKMIESWMK</sequence>
<gene>
    <name evidence="1" type="ORF">GCM10008088_17030</name>
</gene>
<evidence type="ECO:0000313" key="1">
    <source>
        <dbReference type="EMBL" id="GGZ56050.1"/>
    </source>
</evidence>
<accession>A0ABQ3BVG9</accession>
<evidence type="ECO:0000313" key="2">
    <source>
        <dbReference type="Proteomes" id="UP000615593"/>
    </source>
</evidence>
<reference evidence="2" key="1">
    <citation type="journal article" date="2019" name="Int. J. Syst. Evol. Microbiol.">
        <title>The Global Catalogue of Microorganisms (GCM) 10K type strain sequencing project: providing services to taxonomists for standard genome sequencing and annotation.</title>
        <authorList>
            <consortium name="The Broad Institute Genomics Platform"/>
            <consortium name="The Broad Institute Genome Sequencing Center for Infectious Disease"/>
            <person name="Wu L."/>
            <person name="Ma J."/>
        </authorList>
    </citation>
    <scope>NUCLEOTIDE SEQUENCE [LARGE SCALE GENOMIC DNA]</scope>
    <source>
        <strain evidence="2">KCTC 12708</strain>
    </source>
</reference>
<dbReference type="EMBL" id="BMWY01000004">
    <property type="protein sequence ID" value="GGZ56050.1"/>
    <property type="molecule type" value="Genomic_DNA"/>
</dbReference>
<protein>
    <submittedName>
        <fullName evidence="1">Uncharacterized protein</fullName>
    </submittedName>
</protein>
<dbReference type="RefSeq" id="WP_027884950.1">
    <property type="nucleotide sequence ID" value="NZ_BMWY01000004.1"/>
</dbReference>
<name>A0ABQ3BVG9_9FLAO</name>